<proteinExistence type="predicted"/>
<evidence type="ECO:0000313" key="2">
    <source>
        <dbReference type="EMBL" id="MFC5589033.1"/>
    </source>
</evidence>
<sequence length="215" mass="24150">MLYLDTANISELKRAFSSTILSGVTTNPTILLKENRKREESINEILACTSGIVFVQTVGGNQDEIYHDALKILEFNSSRIALKIPAHLEGIEVIKKIKDEYPQVKILATAIFSVDQAILAAMANSDFIAPYINRMENNNIDPYEVIKKTRKIYDDQGLETKILGASFKNTNQLINTFYAGAHTATISYDLYTNMANKDLALLSIKKFNEDAYKLM</sequence>
<protein>
    <submittedName>
        <fullName evidence="2">Transaldolase family protein</fullName>
        <ecNumber evidence="2">2.2.1.2</ecNumber>
    </submittedName>
</protein>
<evidence type="ECO:0000256" key="1">
    <source>
        <dbReference type="ARBA" id="ARBA00023270"/>
    </source>
</evidence>
<evidence type="ECO:0000313" key="3">
    <source>
        <dbReference type="Proteomes" id="UP001596109"/>
    </source>
</evidence>
<dbReference type="PANTHER" id="PTHR10683">
    <property type="entry name" value="TRANSALDOLASE"/>
    <property type="match status" value="1"/>
</dbReference>
<organism evidence="2 3">
    <name type="scientific">Sporosarcina soli</name>
    <dbReference type="NCBI Taxonomy" id="334736"/>
    <lineage>
        <taxon>Bacteria</taxon>
        <taxon>Bacillati</taxon>
        <taxon>Bacillota</taxon>
        <taxon>Bacilli</taxon>
        <taxon>Bacillales</taxon>
        <taxon>Caryophanaceae</taxon>
        <taxon>Sporosarcina</taxon>
    </lineage>
</organism>
<dbReference type="RefSeq" id="WP_381433014.1">
    <property type="nucleotide sequence ID" value="NZ_JBHSNO010000005.1"/>
</dbReference>
<dbReference type="InterPro" id="IPR001585">
    <property type="entry name" value="TAL/FSA"/>
</dbReference>
<dbReference type="InterPro" id="IPR018225">
    <property type="entry name" value="Transaldolase_AS"/>
</dbReference>
<dbReference type="GO" id="GO:0004801">
    <property type="term" value="F:transaldolase activity"/>
    <property type="evidence" value="ECO:0007669"/>
    <property type="project" value="UniProtKB-EC"/>
</dbReference>
<name>A0ABW0TKW9_9BACL</name>
<dbReference type="Pfam" id="PF00923">
    <property type="entry name" value="TAL_FSA"/>
    <property type="match status" value="1"/>
</dbReference>
<dbReference type="PROSITE" id="PS01054">
    <property type="entry name" value="TRANSALDOLASE_1"/>
    <property type="match status" value="1"/>
</dbReference>
<dbReference type="PANTHER" id="PTHR10683:SF28">
    <property type="entry name" value="TRANSALDOLASE C"/>
    <property type="match status" value="1"/>
</dbReference>
<keyword evidence="2" id="KW-0808">Transferase</keyword>
<dbReference type="Proteomes" id="UP001596109">
    <property type="component" value="Unassembled WGS sequence"/>
</dbReference>
<reference evidence="3" key="1">
    <citation type="journal article" date="2019" name="Int. J. Syst. Evol. Microbiol.">
        <title>The Global Catalogue of Microorganisms (GCM) 10K type strain sequencing project: providing services to taxonomists for standard genome sequencing and annotation.</title>
        <authorList>
            <consortium name="The Broad Institute Genomics Platform"/>
            <consortium name="The Broad Institute Genome Sequencing Center for Infectious Disease"/>
            <person name="Wu L."/>
            <person name="Ma J."/>
        </authorList>
    </citation>
    <scope>NUCLEOTIDE SEQUENCE [LARGE SCALE GENOMIC DNA]</scope>
    <source>
        <strain evidence="3">CGMCC 4.1434</strain>
    </source>
</reference>
<dbReference type="EC" id="2.2.1.2" evidence="2"/>
<dbReference type="Gene3D" id="3.20.20.70">
    <property type="entry name" value="Aldolase class I"/>
    <property type="match status" value="1"/>
</dbReference>
<gene>
    <name evidence="2" type="ORF">ACFPRA_09050</name>
</gene>
<dbReference type="InterPro" id="IPR013785">
    <property type="entry name" value="Aldolase_TIM"/>
</dbReference>
<accession>A0ABW0TKW9</accession>
<keyword evidence="1" id="KW-0704">Schiff base</keyword>
<keyword evidence="3" id="KW-1185">Reference proteome</keyword>
<dbReference type="EMBL" id="JBHSNO010000005">
    <property type="protein sequence ID" value="MFC5589033.1"/>
    <property type="molecule type" value="Genomic_DNA"/>
</dbReference>
<dbReference type="SUPFAM" id="SSF51569">
    <property type="entry name" value="Aldolase"/>
    <property type="match status" value="1"/>
</dbReference>
<comment type="caution">
    <text evidence="2">The sequence shown here is derived from an EMBL/GenBank/DDBJ whole genome shotgun (WGS) entry which is preliminary data.</text>
</comment>